<dbReference type="InterPro" id="IPR027417">
    <property type="entry name" value="P-loop_NTPase"/>
</dbReference>
<evidence type="ECO:0000256" key="1">
    <source>
        <dbReference type="ARBA" id="ARBA00022448"/>
    </source>
</evidence>
<evidence type="ECO:0000256" key="5">
    <source>
        <dbReference type="ARBA" id="ARBA00022840"/>
    </source>
</evidence>
<evidence type="ECO:0000256" key="8">
    <source>
        <dbReference type="ARBA" id="ARBA00023065"/>
    </source>
</evidence>
<dbReference type="SUPFAM" id="SSF52540">
    <property type="entry name" value="P-loop containing nucleoside triphosphate hydrolases"/>
    <property type="match status" value="1"/>
</dbReference>
<dbReference type="GO" id="GO:0010043">
    <property type="term" value="P:response to zinc ion"/>
    <property type="evidence" value="ECO:0007669"/>
    <property type="project" value="TreeGrafter"/>
</dbReference>
<dbReference type="GO" id="GO:0006829">
    <property type="term" value="P:zinc ion transport"/>
    <property type="evidence" value="ECO:0007669"/>
    <property type="project" value="UniProtKB-KW"/>
</dbReference>
<organism evidence="12 13">
    <name type="scientific">Nitrospirillum amazonense</name>
    <dbReference type="NCBI Taxonomy" id="28077"/>
    <lineage>
        <taxon>Bacteria</taxon>
        <taxon>Pseudomonadati</taxon>
        <taxon>Pseudomonadota</taxon>
        <taxon>Alphaproteobacteria</taxon>
        <taxon>Rhodospirillales</taxon>
        <taxon>Azospirillaceae</taxon>
        <taxon>Nitrospirillum</taxon>
    </lineage>
</organism>
<dbReference type="InterPro" id="IPR003439">
    <property type="entry name" value="ABC_transporter-like_ATP-bd"/>
</dbReference>
<evidence type="ECO:0000256" key="10">
    <source>
        <dbReference type="SAM" id="MobiDB-lite"/>
    </source>
</evidence>
<evidence type="ECO:0000313" key="13">
    <source>
        <dbReference type="Proteomes" id="UP000316545"/>
    </source>
</evidence>
<dbReference type="RefSeq" id="WP_211102792.1">
    <property type="nucleotide sequence ID" value="NZ_JAYNFR010000080.1"/>
</dbReference>
<comment type="caution">
    <text evidence="12">The sequence shown here is derived from an EMBL/GenBank/DDBJ whole genome shotgun (WGS) entry which is preliminary data.</text>
</comment>
<evidence type="ECO:0000256" key="3">
    <source>
        <dbReference type="ARBA" id="ARBA00022741"/>
    </source>
</evidence>
<keyword evidence="5 12" id="KW-0067">ATP-binding</keyword>
<reference evidence="12 13" key="1">
    <citation type="submission" date="2019-06" db="EMBL/GenBank/DDBJ databases">
        <title>Genomic Encyclopedia of Type Strains, Phase IV (KMG-V): Genome sequencing to study the core and pangenomes of soil and plant-associated prokaryotes.</title>
        <authorList>
            <person name="Whitman W."/>
        </authorList>
    </citation>
    <scope>NUCLEOTIDE SEQUENCE [LARGE SCALE GENOMIC DNA]</scope>
    <source>
        <strain evidence="12 13">BR 11865</strain>
    </source>
</reference>
<evidence type="ECO:0000256" key="7">
    <source>
        <dbReference type="ARBA" id="ARBA00022967"/>
    </source>
</evidence>
<dbReference type="PROSITE" id="PS50893">
    <property type="entry name" value="ABC_TRANSPORTER_2"/>
    <property type="match status" value="1"/>
</dbReference>
<keyword evidence="13" id="KW-1185">Reference proteome</keyword>
<dbReference type="Gene3D" id="3.40.50.300">
    <property type="entry name" value="P-loop containing nucleotide triphosphate hydrolases"/>
    <property type="match status" value="1"/>
</dbReference>
<gene>
    <name evidence="12" type="ORF">FBZ88_12317</name>
</gene>
<evidence type="ECO:0000256" key="2">
    <source>
        <dbReference type="ARBA" id="ARBA00022475"/>
    </source>
</evidence>
<name>A0A560FB62_9PROT</name>
<feature type="compositionally biased region" description="Basic and acidic residues" evidence="10">
    <location>
        <begin position="257"/>
        <end position="276"/>
    </location>
</feature>
<dbReference type="Pfam" id="PF00005">
    <property type="entry name" value="ABC_tran"/>
    <property type="match status" value="1"/>
</dbReference>
<dbReference type="PANTHER" id="PTHR42734:SF9">
    <property type="entry name" value="ZINC IMPORT ATP-BINDING PROTEIN ZNUC"/>
    <property type="match status" value="1"/>
</dbReference>
<proteinExistence type="predicted"/>
<evidence type="ECO:0000256" key="9">
    <source>
        <dbReference type="ARBA" id="ARBA00023136"/>
    </source>
</evidence>
<keyword evidence="9" id="KW-0472">Membrane</keyword>
<sequence length="276" mass="29127">MPSDAEFPEMSPEAALIKTTSLTVQFGRRTVLQSVDLVVSAGEVVTLVGPNGAGKSTLLRAVLGLQRPSGGTVWRKPGLRIGYMPQRLAVDATLPLTVRRLLALWGPVTDAAVDETLGEVGAASLADSPVQALSGGELQRVMLARALLRRPDLLVLDEPAQAVDVAGQATLYALIDAIRRRHGCGVLMVSHDLSYAISGTDRLICLNGHVCCAGRPEDVRRHPDFQALFGIDPLAMPAWLSAAGPHSHGAATPGCQHTHDPGPKDGHPAKDQQPHG</sequence>
<keyword evidence="7" id="KW-1278">Translocase</keyword>
<dbReference type="InterPro" id="IPR017871">
    <property type="entry name" value="ABC_transporter-like_CS"/>
</dbReference>
<evidence type="ECO:0000256" key="4">
    <source>
        <dbReference type="ARBA" id="ARBA00022833"/>
    </source>
</evidence>
<keyword evidence="4" id="KW-0862">Zinc</keyword>
<feature type="domain" description="ABC transporter" evidence="11">
    <location>
        <begin position="17"/>
        <end position="232"/>
    </location>
</feature>
<dbReference type="PANTHER" id="PTHR42734">
    <property type="entry name" value="METAL TRANSPORT SYSTEM ATP-BINDING PROTEIN TM_0124-RELATED"/>
    <property type="match status" value="1"/>
</dbReference>
<keyword evidence="1" id="KW-0813">Transport</keyword>
<dbReference type="Proteomes" id="UP000316545">
    <property type="component" value="Unassembled WGS sequence"/>
</dbReference>
<evidence type="ECO:0000256" key="6">
    <source>
        <dbReference type="ARBA" id="ARBA00022906"/>
    </source>
</evidence>
<accession>A0A560FB62</accession>
<dbReference type="GO" id="GO:0016887">
    <property type="term" value="F:ATP hydrolysis activity"/>
    <property type="evidence" value="ECO:0007669"/>
    <property type="project" value="InterPro"/>
</dbReference>
<dbReference type="PROSITE" id="PS00211">
    <property type="entry name" value="ABC_TRANSPORTER_1"/>
    <property type="match status" value="1"/>
</dbReference>
<dbReference type="InterPro" id="IPR003593">
    <property type="entry name" value="AAA+_ATPase"/>
</dbReference>
<dbReference type="GO" id="GO:0005524">
    <property type="term" value="F:ATP binding"/>
    <property type="evidence" value="ECO:0007669"/>
    <property type="project" value="UniProtKB-KW"/>
</dbReference>
<evidence type="ECO:0000259" key="11">
    <source>
        <dbReference type="PROSITE" id="PS50893"/>
    </source>
</evidence>
<feature type="region of interest" description="Disordered" evidence="10">
    <location>
        <begin position="243"/>
        <end position="276"/>
    </location>
</feature>
<dbReference type="EMBL" id="VITO01000023">
    <property type="protein sequence ID" value="TWB18861.1"/>
    <property type="molecule type" value="Genomic_DNA"/>
</dbReference>
<evidence type="ECO:0000313" key="12">
    <source>
        <dbReference type="EMBL" id="TWB18861.1"/>
    </source>
</evidence>
<dbReference type="AlphaFoldDB" id="A0A560FB62"/>
<dbReference type="InterPro" id="IPR050153">
    <property type="entry name" value="Metal_Ion_Import_ABC"/>
</dbReference>
<keyword evidence="2" id="KW-1003">Cell membrane</keyword>
<dbReference type="SMART" id="SM00382">
    <property type="entry name" value="AAA"/>
    <property type="match status" value="1"/>
</dbReference>
<keyword evidence="3" id="KW-0547">Nucleotide-binding</keyword>
<protein>
    <submittedName>
        <fullName evidence="12">Zinc transport system ATP-binding protein</fullName>
    </submittedName>
</protein>
<keyword evidence="6" id="KW-0864">Zinc transport</keyword>
<keyword evidence="8" id="KW-0406">Ion transport</keyword>